<sequence>MDDGLESVKLSLENINDLRDVKENPVVSSVLLAPIKAIPVIGDLLDSSIDKSLEIFQQKKEQELIDMILKNSHSITSDMVNDVEFIVNYARVREAVRRLATNDKVKFFGNLIRNGYLSDTHIQSSVFDEYINILNSMSYREILYLVDYKKYCEDCSKKSKSSKNISGRTYNNKFPQFCKDYSQKNNITQREINFVFMHLKQTGFVEEEFETESGDVDEDDNTFNSLSVDSTGYYITKDFLEFYEMVLKMDE</sequence>
<dbReference type="Proteomes" id="UP001325248">
    <property type="component" value="Chromosome"/>
</dbReference>
<gene>
    <name evidence="1" type="ORF">BLCOC_48960</name>
</gene>
<dbReference type="EMBL" id="CP136422">
    <property type="protein sequence ID" value="WPX76510.1"/>
    <property type="molecule type" value="Genomic_DNA"/>
</dbReference>
<proteinExistence type="predicted"/>
<protein>
    <submittedName>
        <fullName evidence="1">Uncharacterized protein</fullName>
    </submittedName>
</protein>
<organism evidence="1 2">
    <name type="scientific">Blautia producta</name>
    <dbReference type="NCBI Taxonomy" id="33035"/>
    <lineage>
        <taxon>Bacteria</taxon>
        <taxon>Bacillati</taxon>
        <taxon>Bacillota</taxon>
        <taxon>Clostridia</taxon>
        <taxon>Lachnospirales</taxon>
        <taxon>Lachnospiraceae</taxon>
        <taxon>Blautia</taxon>
    </lineage>
</organism>
<accession>A0ABZ0UGU9</accession>
<evidence type="ECO:0000313" key="1">
    <source>
        <dbReference type="EMBL" id="WPX76510.1"/>
    </source>
</evidence>
<reference evidence="1" key="1">
    <citation type="submission" date="2023-10" db="EMBL/GenBank/DDBJ databases">
        <title>Genome sequence of Blautia coccoides DSM 935.</title>
        <authorList>
            <person name="Boeer T."/>
            <person name="Bengelsdorf F.R."/>
            <person name="Daniel R."/>
            <person name="Poehlein A."/>
        </authorList>
    </citation>
    <scope>NUCLEOTIDE SEQUENCE [LARGE SCALE GENOMIC DNA]</scope>
    <source>
        <strain evidence="1">DSM 935</strain>
    </source>
</reference>
<evidence type="ECO:0000313" key="2">
    <source>
        <dbReference type="Proteomes" id="UP001325248"/>
    </source>
</evidence>
<name>A0ABZ0UGU9_9FIRM</name>
<keyword evidence="2" id="KW-1185">Reference proteome</keyword>